<reference evidence="2" key="1">
    <citation type="submission" date="2022-06" db="EMBL/GenBank/DDBJ databases">
        <title>Lactococcus from bovine mastitis in China.</title>
        <authorList>
            <person name="Lin Y."/>
            <person name="Han B."/>
        </authorList>
    </citation>
    <scope>NUCLEOTIDE SEQUENCE</scope>
    <source>
        <strain evidence="2">Hebei-B-39</strain>
    </source>
</reference>
<dbReference type="AlphaFoldDB" id="A0A9X4P8U7"/>
<keyword evidence="1" id="KW-1133">Transmembrane helix</keyword>
<evidence type="ECO:0000313" key="2">
    <source>
        <dbReference type="EMBL" id="MDG6194348.1"/>
    </source>
</evidence>
<gene>
    <name evidence="2" type="ORF">NF708_10170</name>
</gene>
<comment type="caution">
    <text evidence="2">The sequence shown here is derived from an EMBL/GenBank/DDBJ whole genome shotgun (WGS) entry which is preliminary data.</text>
</comment>
<evidence type="ECO:0000256" key="1">
    <source>
        <dbReference type="SAM" id="Phobius"/>
    </source>
</evidence>
<evidence type="ECO:0000313" key="3">
    <source>
        <dbReference type="Proteomes" id="UP001153203"/>
    </source>
</evidence>
<organism evidence="2 3">
    <name type="scientific">Lactococcus formosensis</name>
    <dbReference type="NCBI Taxonomy" id="1281486"/>
    <lineage>
        <taxon>Bacteria</taxon>
        <taxon>Bacillati</taxon>
        <taxon>Bacillota</taxon>
        <taxon>Bacilli</taxon>
        <taxon>Lactobacillales</taxon>
        <taxon>Streptococcaceae</taxon>
        <taxon>Lactococcus</taxon>
    </lineage>
</organism>
<dbReference type="RefSeq" id="WP_279364548.1">
    <property type="nucleotide sequence ID" value="NZ_JAMWGC010000009.1"/>
</dbReference>
<accession>A0A9X4P8U7</accession>
<keyword evidence="1" id="KW-0472">Membrane</keyword>
<name>A0A9X4P8U7_9LACT</name>
<sequence>MHVFLGFTLAEWVASVSLFTFVFGGCASLIRYFRKSISDPMTLAIDELREDLKESREQRKENEGKLFGIADDHTKQLYNHEGRLNTLETITSSSVMRIDRAEKELQGE</sequence>
<feature type="transmembrane region" description="Helical" evidence="1">
    <location>
        <begin position="12"/>
        <end position="33"/>
    </location>
</feature>
<dbReference type="EMBL" id="JAMWGI010000008">
    <property type="protein sequence ID" value="MDG6194348.1"/>
    <property type="molecule type" value="Genomic_DNA"/>
</dbReference>
<proteinExistence type="predicted"/>
<keyword evidence="1" id="KW-0812">Transmembrane</keyword>
<protein>
    <submittedName>
        <fullName evidence="2">Uncharacterized protein</fullName>
    </submittedName>
</protein>
<dbReference type="Proteomes" id="UP001153203">
    <property type="component" value="Unassembled WGS sequence"/>
</dbReference>